<reference evidence="9 10" key="1">
    <citation type="submission" date="2024-11" db="EMBL/GenBank/DDBJ databases">
        <title>A near-complete genome assembly of Cinchona calisaya.</title>
        <authorList>
            <person name="Lian D.C."/>
            <person name="Zhao X.W."/>
            <person name="Wei L."/>
        </authorList>
    </citation>
    <scope>NUCLEOTIDE SEQUENCE [LARGE SCALE GENOMIC DNA]</scope>
    <source>
        <tissue evidence="9">Nenye</tissue>
    </source>
</reference>
<accession>A0ABD2ZTG5</accession>
<gene>
    <name evidence="9" type="ORF">ACH5RR_019901</name>
</gene>
<comment type="caution">
    <text evidence="9">The sequence shown here is derived from an EMBL/GenBank/DDBJ whole genome shotgun (WGS) entry which is preliminary data.</text>
</comment>
<evidence type="ECO:0000313" key="10">
    <source>
        <dbReference type="Proteomes" id="UP001630127"/>
    </source>
</evidence>
<evidence type="ECO:0000256" key="5">
    <source>
        <dbReference type="ARBA" id="ARBA00022777"/>
    </source>
</evidence>
<dbReference type="AlphaFoldDB" id="A0ABD2ZTG5"/>
<evidence type="ECO:0000256" key="2">
    <source>
        <dbReference type="ARBA" id="ARBA00022527"/>
    </source>
</evidence>
<name>A0ABD2ZTG5_9GENT</name>
<sequence length="101" mass="10750">MSASSVVNGSLEQVLLHAKTSGLAEVLCLCLAKSGSGHMSDSSNLLQAACEACRAIWSLVNAFEFLSCKDNACQFPLYSLRSHSLLRLEISGCDQGLLLTD</sequence>
<protein>
    <recommendedName>
        <fullName evidence="1">non-specific serine/threonine protein kinase</fullName>
        <ecNumber evidence="1">2.7.11.1</ecNumber>
    </recommendedName>
</protein>
<evidence type="ECO:0000256" key="4">
    <source>
        <dbReference type="ARBA" id="ARBA00022741"/>
    </source>
</evidence>
<organism evidence="9 10">
    <name type="scientific">Cinchona calisaya</name>
    <dbReference type="NCBI Taxonomy" id="153742"/>
    <lineage>
        <taxon>Eukaryota</taxon>
        <taxon>Viridiplantae</taxon>
        <taxon>Streptophyta</taxon>
        <taxon>Embryophyta</taxon>
        <taxon>Tracheophyta</taxon>
        <taxon>Spermatophyta</taxon>
        <taxon>Magnoliopsida</taxon>
        <taxon>eudicotyledons</taxon>
        <taxon>Gunneridae</taxon>
        <taxon>Pentapetalae</taxon>
        <taxon>asterids</taxon>
        <taxon>lamiids</taxon>
        <taxon>Gentianales</taxon>
        <taxon>Rubiaceae</taxon>
        <taxon>Cinchonoideae</taxon>
        <taxon>Cinchoneae</taxon>
        <taxon>Cinchona</taxon>
    </lineage>
</organism>
<dbReference type="GO" id="GO:0005737">
    <property type="term" value="C:cytoplasm"/>
    <property type="evidence" value="ECO:0007669"/>
    <property type="project" value="UniProtKB-ARBA"/>
</dbReference>
<evidence type="ECO:0000256" key="3">
    <source>
        <dbReference type="ARBA" id="ARBA00022679"/>
    </source>
</evidence>
<dbReference type="PANTHER" id="PTHR22983">
    <property type="entry name" value="PROTEIN KINASE RELATED"/>
    <property type="match status" value="1"/>
</dbReference>
<evidence type="ECO:0000256" key="6">
    <source>
        <dbReference type="ARBA" id="ARBA00022840"/>
    </source>
</evidence>
<keyword evidence="4" id="KW-0547">Nucleotide-binding</keyword>
<keyword evidence="3" id="KW-0808">Transferase</keyword>
<dbReference type="PANTHER" id="PTHR22983:SF6">
    <property type="entry name" value="SERINE_THREONINE-PROTEIN KINASE 36"/>
    <property type="match status" value="1"/>
</dbReference>
<keyword evidence="6" id="KW-0067">ATP-binding</keyword>
<keyword evidence="2" id="KW-0723">Serine/threonine-protein kinase</keyword>
<dbReference type="GO" id="GO:0005524">
    <property type="term" value="F:ATP binding"/>
    <property type="evidence" value="ECO:0007669"/>
    <property type="project" value="UniProtKB-KW"/>
</dbReference>
<evidence type="ECO:0000256" key="7">
    <source>
        <dbReference type="ARBA" id="ARBA00047899"/>
    </source>
</evidence>
<comment type="catalytic activity">
    <reaction evidence="8">
        <text>L-seryl-[protein] + ATP = O-phospho-L-seryl-[protein] + ADP + H(+)</text>
        <dbReference type="Rhea" id="RHEA:17989"/>
        <dbReference type="Rhea" id="RHEA-COMP:9863"/>
        <dbReference type="Rhea" id="RHEA-COMP:11604"/>
        <dbReference type="ChEBI" id="CHEBI:15378"/>
        <dbReference type="ChEBI" id="CHEBI:29999"/>
        <dbReference type="ChEBI" id="CHEBI:30616"/>
        <dbReference type="ChEBI" id="CHEBI:83421"/>
        <dbReference type="ChEBI" id="CHEBI:456216"/>
        <dbReference type="EC" id="2.7.11.1"/>
    </reaction>
</comment>
<keyword evidence="10" id="KW-1185">Reference proteome</keyword>
<keyword evidence="5" id="KW-0418">Kinase</keyword>
<proteinExistence type="predicted"/>
<dbReference type="Proteomes" id="UP001630127">
    <property type="component" value="Unassembled WGS sequence"/>
</dbReference>
<dbReference type="EC" id="2.7.11.1" evidence="1"/>
<dbReference type="GO" id="GO:0004674">
    <property type="term" value="F:protein serine/threonine kinase activity"/>
    <property type="evidence" value="ECO:0007669"/>
    <property type="project" value="UniProtKB-KW"/>
</dbReference>
<evidence type="ECO:0000256" key="1">
    <source>
        <dbReference type="ARBA" id="ARBA00012513"/>
    </source>
</evidence>
<evidence type="ECO:0000256" key="8">
    <source>
        <dbReference type="ARBA" id="ARBA00048679"/>
    </source>
</evidence>
<comment type="catalytic activity">
    <reaction evidence="7">
        <text>L-threonyl-[protein] + ATP = O-phospho-L-threonyl-[protein] + ADP + H(+)</text>
        <dbReference type="Rhea" id="RHEA:46608"/>
        <dbReference type="Rhea" id="RHEA-COMP:11060"/>
        <dbReference type="Rhea" id="RHEA-COMP:11605"/>
        <dbReference type="ChEBI" id="CHEBI:15378"/>
        <dbReference type="ChEBI" id="CHEBI:30013"/>
        <dbReference type="ChEBI" id="CHEBI:30616"/>
        <dbReference type="ChEBI" id="CHEBI:61977"/>
        <dbReference type="ChEBI" id="CHEBI:456216"/>
        <dbReference type="EC" id="2.7.11.1"/>
    </reaction>
</comment>
<evidence type="ECO:0000313" key="9">
    <source>
        <dbReference type="EMBL" id="KAL3521752.1"/>
    </source>
</evidence>
<dbReference type="EMBL" id="JBJUIK010000008">
    <property type="protein sequence ID" value="KAL3521752.1"/>
    <property type="molecule type" value="Genomic_DNA"/>
</dbReference>